<keyword evidence="2" id="KW-1185">Reference proteome</keyword>
<dbReference type="PANTHER" id="PTHR33103:SF27">
    <property type="entry name" value="OS04G0594700 PROTEIN"/>
    <property type="match status" value="1"/>
</dbReference>
<evidence type="ECO:0000313" key="2">
    <source>
        <dbReference type="Proteomes" id="UP000327157"/>
    </source>
</evidence>
<dbReference type="Pfam" id="PF05056">
    <property type="entry name" value="DUF674"/>
    <property type="match status" value="2"/>
</dbReference>
<dbReference type="EMBL" id="SMOL01000559">
    <property type="protein sequence ID" value="KAB2607031.1"/>
    <property type="molecule type" value="Genomic_DNA"/>
</dbReference>
<protein>
    <recommendedName>
        <fullName evidence="3">DUF674 domain-containing protein</fullName>
    </recommendedName>
</protein>
<proteinExistence type="predicted"/>
<name>A0A5N5FZM4_9ROSA</name>
<reference evidence="2" key="2">
    <citation type="submission" date="2019-10" db="EMBL/GenBank/DDBJ databases">
        <title>A de novo genome assembly of a pear dwarfing rootstock.</title>
        <authorList>
            <person name="Wang F."/>
            <person name="Wang J."/>
            <person name="Li S."/>
            <person name="Zhang Y."/>
            <person name="Fang M."/>
            <person name="Ma L."/>
            <person name="Zhao Y."/>
            <person name="Jiang S."/>
        </authorList>
    </citation>
    <scope>NUCLEOTIDE SEQUENCE [LARGE SCALE GENOMIC DNA]</scope>
</reference>
<dbReference type="PANTHER" id="PTHR33103">
    <property type="entry name" value="OS01G0153900 PROTEIN"/>
    <property type="match status" value="1"/>
</dbReference>
<reference evidence="1 2" key="3">
    <citation type="submission" date="2019-11" db="EMBL/GenBank/DDBJ databases">
        <title>A de novo genome assembly of a pear dwarfing rootstock.</title>
        <authorList>
            <person name="Wang F."/>
            <person name="Wang J."/>
            <person name="Li S."/>
            <person name="Zhang Y."/>
            <person name="Fang M."/>
            <person name="Ma L."/>
            <person name="Zhao Y."/>
            <person name="Jiang S."/>
        </authorList>
    </citation>
    <scope>NUCLEOTIDE SEQUENCE [LARGE SCALE GENOMIC DNA]</scope>
    <source>
        <strain evidence="1">S2</strain>
        <tissue evidence="1">Leaf</tissue>
    </source>
</reference>
<organism evidence="1 2">
    <name type="scientific">Pyrus ussuriensis x Pyrus communis</name>
    <dbReference type="NCBI Taxonomy" id="2448454"/>
    <lineage>
        <taxon>Eukaryota</taxon>
        <taxon>Viridiplantae</taxon>
        <taxon>Streptophyta</taxon>
        <taxon>Embryophyta</taxon>
        <taxon>Tracheophyta</taxon>
        <taxon>Spermatophyta</taxon>
        <taxon>Magnoliopsida</taxon>
        <taxon>eudicotyledons</taxon>
        <taxon>Gunneridae</taxon>
        <taxon>Pentapetalae</taxon>
        <taxon>rosids</taxon>
        <taxon>fabids</taxon>
        <taxon>Rosales</taxon>
        <taxon>Rosaceae</taxon>
        <taxon>Amygdaloideae</taxon>
        <taxon>Maleae</taxon>
        <taxon>Pyrus</taxon>
    </lineage>
</organism>
<dbReference type="AlphaFoldDB" id="A0A5N5FZM4"/>
<dbReference type="OrthoDB" id="1277335at2759"/>
<sequence>MEEKSEKKISLKVLVDNLTNKVIFTECDNDFVDVLFSFLTIPMGTIVRLSHHSQSFGIGCIDNLFGSVESLDLQLFRTKECRDMLLHPRNGAEDLLGNLKLKYDQCEPPRYFMCSNRYCRNFAQRFSYYETVHCCCGCLMNMETIFTTKQAEGGGVFVEGPRRFIIGDDLQVLPPFTSAVSSVVSNHGLTGWNSVEELTFNVGVDEVLNLLMRSLVSETPLTETLLKDKTIPNVIDENLDQDLCIEYREVGGFWEEKISIKLIVSKSKKKVYYAEVGEDFVNLLFSFLTLPLGFVVKQMQHNSLKGCIDQLYRSVEDLDEQYLKSNLHKKKLVSPKLLPGFGYKNHLLGIEEASYKWTDSVERKSHHKKDCIDFVDPKSHHKKDDKGCGFLKGPAMFMVTDSLNVSPISAIVGMSILCELNVPVTDVEVQVAHVGKEESMAEKSENKISLKVLVNNLTNKVIFAECDNDIVDVLFSFLTVPMGTIVRLSHHLESFGIGCIGDLFGSVESLDLQLFQTKECRDMLLRPRNGAEDLLRNLKLKYDQCEPPRYFKCANRYCGSSAQRFSYYETVHCCCGCLMNMETIFTTKQAEGGGVFVEGPRRFIIGDDLQVLPPFTSAVSSVVSNHGLTGWNSVEELTFNVGVDEVLNLLMRSLVSETPLTETLLKDKTIPSMTDENIDQDLCIEYREVGGKRKEEEEEISIKLIVSKYKKKVYYAEVGEDFVNLLFSFLTLPLGFVVKQMQHNSLKGCIDQLYRSVEDLDEQYLKSNLHKRKLVSPKLLPGFGYKNHLLGIEEASYKLTYSVEPESHRKEDFVDFVDPKSHHKKDHKGCGFLKGPTMFMVTDCLHVSPISAIVGMSILCELNVPVTDVEVRVAHVGKEEAIRLLAASFVCPYALTSVFLTKPKRFGDLLGCLRFLI</sequence>
<evidence type="ECO:0008006" key="3">
    <source>
        <dbReference type="Google" id="ProtNLM"/>
    </source>
</evidence>
<dbReference type="Proteomes" id="UP000327157">
    <property type="component" value="Chromosome 11"/>
</dbReference>
<accession>A0A5N5FZM4</accession>
<evidence type="ECO:0000313" key="1">
    <source>
        <dbReference type="EMBL" id="KAB2607031.1"/>
    </source>
</evidence>
<gene>
    <name evidence="1" type="ORF">D8674_006748</name>
</gene>
<reference evidence="1 2" key="1">
    <citation type="submission" date="2019-09" db="EMBL/GenBank/DDBJ databases">
        <authorList>
            <person name="Ou C."/>
        </authorList>
    </citation>
    <scope>NUCLEOTIDE SEQUENCE [LARGE SCALE GENOMIC DNA]</scope>
    <source>
        <strain evidence="1">S2</strain>
        <tissue evidence="1">Leaf</tissue>
    </source>
</reference>
<comment type="caution">
    <text evidence="1">The sequence shown here is derived from an EMBL/GenBank/DDBJ whole genome shotgun (WGS) entry which is preliminary data.</text>
</comment>
<dbReference type="InterPro" id="IPR007750">
    <property type="entry name" value="DUF674"/>
</dbReference>